<dbReference type="EMBL" id="AE006470">
    <property type="protein sequence ID" value="AAM71750.1"/>
    <property type="molecule type" value="Genomic_DNA"/>
</dbReference>
<gene>
    <name evidence="1" type="ordered locus">CT0508</name>
</gene>
<accession>Q8KF24</accession>
<organism evidence="1 2">
    <name type="scientific">Chlorobaculum tepidum (strain ATCC 49652 / DSM 12025 / NBRC 103806 / TLS)</name>
    <name type="common">Chlorobium tepidum</name>
    <dbReference type="NCBI Taxonomy" id="194439"/>
    <lineage>
        <taxon>Bacteria</taxon>
        <taxon>Pseudomonadati</taxon>
        <taxon>Chlorobiota</taxon>
        <taxon>Chlorobiia</taxon>
        <taxon>Chlorobiales</taxon>
        <taxon>Chlorobiaceae</taxon>
        <taxon>Chlorobaculum</taxon>
    </lineage>
</organism>
<protein>
    <submittedName>
        <fullName evidence="1">Uncharacterized protein</fullName>
    </submittedName>
</protein>
<dbReference type="Proteomes" id="UP000001007">
    <property type="component" value="Chromosome"/>
</dbReference>
<evidence type="ECO:0000313" key="1">
    <source>
        <dbReference type="EMBL" id="AAM71750.1"/>
    </source>
</evidence>
<sequence>MLYGYGYEHPGFLDCGKLKERPLSMRGLSFYI</sequence>
<dbReference type="HOGENOM" id="CLU_3388731_0_0_10"/>
<reference evidence="1 2" key="1">
    <citation type="journal article" date="2002" name="Proc. Natl. Acad. Sci. U.S.A.">
        <title>The complete genome sequence of Chlorobium tepidum TLS, a photosynthetic, anaerobic, green-sulfur bacterium.</title>
        <authorList>
            <person name="Eisen J.A."/>
            <person name="Nelson K.E."/>
            <person name="Paulsen I.T."/>
            <person name="Heidelberg J.F."/>
            <person name="Wu M."/>
            <person name="Dodson R.J."/>
            <person name="Deboy R."/>
            <person name="Gwinn M.L."/>
            <person name="Nelson W.C."/>
            <person name="Haft D.H."/>
            <person name="Hickey E.K."/>
            <person name="Peterson J.D."/>
            <person name="Durkin A.S."/>
            <person name="Kolonay J.L."/>
            <person name="Yang F."/>
            <person name="Holt I."/>
            <person name="Umayam L.A."/>
            <person name="Mason T."/>
            <person name="Brenner M."/>
            <person name="Shea T.P."/>
            <person name="Parksey D."/>
            <person name="Nierman W.C."/>
            <person name="Feldblyum T.V."/>
            <person name="Hansen C.L."/>
            <person name="Craven M.B."/>
            <person name="Radune D."/>
            <person name="Vamathevan J."/>
            <person name="Khouri H."/>
            <person name="White O."/>
            <person name="Gruber T.M."/>
            <person name="Ketchum K.A."/>
            <person name="Venter J.C."/>
            <person name="Tettelin H."/>
            <person name="Bryant D.A."/>
            <person name="Fraser C.M."/>
        </authorList>
    </citation>
    <scope>NUCLEOTIDE SEQUENCE [LARGE SCALE GENOMIC DNA]</scope>
    <source>
        <strain evidence="2">ATCC 49652 / DSM 12025 / NBRC 103806 / TLS</strain>
    </source>
</reference>
<dbReference type="EnsemblBacteria" id="AAM71750">
    <property type="protein sequence ID" value="AAM71750"/>
    <property type="gene ID" value="CT0508"/>
</dbReference>
<proteinExistence type="predicted"/>
<dbReference type="KEGG" id="cte:CT0508"/>
<evidence type="ECO:0000313" key="2">
    <source>
        <dbReference type="Proteomes" id="UP000001007"/>
    </source>
</evidence>
<name>Q8KF24_CHLTE</name>
<dbReference type="STRING" id="194439.CT0508"/>
<keyword evidence="2" id="KW-1185">Reference proteome</keyword>
<dbReference type="AlphaFoldDB" id="Q8KF24"/>